<comment type="caution">
    <text evidence="2">The sequence shown here is derived from an EMBL/GenBank/DDBJ whole genome shotgun (WGS) entry which is preliminary data.</text>
</comment>
<organism evidence="2 3">
    <name type="scientific">Microbacterium testaceum</name>
    <name type="common">Aureobacterium testaceum</name>
    <name type="synonym">Brevibacterium testaceum</name>
    <dbReference type="NCBI Taxonomy" id="2033"/>
    <lineage>
        <taxon>Bacteria</taxon>
        <taxon>Bacillati</taxon>
        <taxon>Actinomycetota</taxon>
        <taxon>Actinomycetes</taxon>
        <taxon>Micrococcales</taxon>
        <taxon>Microbacteriaceae</taxon>
        <taxon>Microbacterium</taxon>
    </lineage>
</organism>
<gene>
    <name evidence="2" type="ORF">NS220_03525</name>
</gene>
<evidence type="ECO:0000313" key="3">
    <source>
        <dbReference type="Proteomes" id="UP000075025"/>
    </source>
</evidence>
<feature type="region of interest" description="Disordered" evidence="1">
    <location>
        <begin position="1"/>
        <end position="137"/>
    </location>
</feature>
<dbReference type="Proteomes" id="UP000075025">
    <property type="component" value="Unassembled WGS sequence"/>
</dbReference>
<dbReference type="EMBL" id="LDRT01000019">
    <property type="protein sequence ID" value="KTR96025.1"/>
    <property type="molecule type" value="Genomic_DNA"/>
</dbReference>
<sequence>MSRGPFRGRCGRSRRGRPRASCRTRSGRPRERCARTTPIPTRPSARSWGPRTRRGTSPASQDRICRGRQPCRHPLSDLRHRAGVDVRPPRNGRAAASRRHVRAEATRDAPPPPVTSADGLPSAPPRGGGGEVRGGLA</sequence>
<feature type="compositionally biased region" description="Basic residues" evidence="1">
    <location>
        <begin position="9"/>
        <end position="27"/>
    </location>
</feature>
<proteinExistence type="predicted"/>
<name>A0A147EZZ5_MICTE</name>
<feature type="compositionally biased region" description="Gly residues" evidence="1">
    <location>
        <begin position="126"/>
        <end position="137"/>
    </location>
</feature>
<evidence type="ECO:0000256" key="1">
    <source>
        <dbReference type="SAM" id="MobiDB-lite"/>
    </source>
</evidence>
<reference evidence="2 3" key="1">
    <citation type="journal article" date="2016" name="Front. Microbiol.">
        <title>Genomic Resource of Rice Seed Associated Bacteria.</title>
        <authorList>
            <person name="Midha S."/>
            <person name="Bansal K."/>
            <person name="Sharma S."/>
            <person name="Kumar N."/>
            <person name="Patil P.P."/>
            <person name="Chaudhry V."/>
            <person name="Patil P.B."/>
        </authorList>
    </citation>
    <scope>NUCLEOTIDE SEQUENCE [LARGE SCALE GENOMIC DNA]</scope>
    <source>
        <strain evidence="2 3">NS220</strain>
    </source>
</reference>
<dbReference type="AlphaFoldDB" id="A0A147EZZ5"/>
<protein>
    <submittedName>
        <fullName evidence="2">Uncharacterized protein</fullName>
    </submittedName>
</protein>
<feature type="compositionally biased region" description="Basic and acidic residues" evidence="1">
    <location>
        <begin position="74"/>
        <end position="88"/>
    </location>
</feature>
<evidence type="ECO:0000313" key="2">
    <source>
        <dbReference type="EMBL" id="KTR96025.1"/>
    </source>
</evidence>
<accession>A0A147EZZ5</accession>